<evidence type="ECO:0000256" key="1">
    <source>
        <dbReference type="ARBA" id="ARBA00009865"/>
    </source>
</evidence>
<evidence type="ECO:0000256" key="6">
    <source>
        <dbReference type="RuleBase" id="RU361187"/>
    </source>
</evidence>
<dbReference type="PANTHER" id="PTHR42812:SF12">
    <property type="entry name" value="BETA-XYLOSIDASE-RELATED"/>
    <property type="match status" value="1"/>
</dbReference>
<comment type="similarity">
    <text evidence="1 6">Belongs to the glycosyl hydrolase 43 family.</text>
</comment>
<organism evidence="8">
    <name type="scientific">uncultured spirochete</name>
    <dbReference type="NCBI Taxonomy" id="156406"/>
    <lineage>
        <taxon>Bacteria</taxon>
        <taxon>Pseudomonadati</taxon>
        <taxon>Spirochaetota</taxon>
        <taxon>Spirochaetia</taxon>
        <taxon>Spirochaetales</taxon>
        <taxon>environmental samples</taxon>
    </lineage>
</organism>
<gene>
    <name evidence="8" type="ORF">SPIRO4BDMA_50370</name>
</gene>
<dbReference type="CDD" id="cd18617">
    <property type="entry name" value="GH43_XynB-like"/>
    <property type="match status" value="1"/>
</dbReference>
<sequence length="526" mass="57251">MKYRNPVLAGFHPDPSICRVGNVFYLATSSFHYFPGIPLWRSDNLVDWELAGYGISRPEQMDLAGTRASRGLYAPTIREKDGRFYIVCTEVDRLGNFAITAPAIGGPWSDPVKIAVDGIDPSLFFDDDGVIYVCASCDVGGRRGITLSVIAPGSGTVRGGPRLITRGSGGRWPEGPHIYKRNGLYYLLLSEGGTEYGHMLAVFRAISPWGPYESCPRNPVLTHRNLARSPIQCVGHGDLVDDAAGNWWLVCLGVRPIGSLLLHNLGRETFLAPVSWDPDGWPIIGDNGLISLEMDGPLPGMPQNDGPAGVIQPDRRGGDGRAWNWRDEFDGARLSPEWNFIRARQPSVATIEKGGGLVLSGGEAGLSEPLAAPAFVGRPQQSFDCLFEAAVDFDPASEKSEAGITAYYDDSYHYEAFITRHAGSRVIVLRKHVHDIEVAVATVAIPDTGCVRLSVDANRERYRFSYSCNDVGGELGLGMTAGLCSEGTWRMSFTGVFFGLFCVQGKAFFHDSSCVDLEGTSCYPRQ</sequence>
<dbReference type="GO" id="GO:0005975">
    <property type="term" value="P:carbohydrate metabolic process"/>
    <property type="evidence" value="ECO:0007669"/>
    <property type="project" value="InterPro"/>
</dbReference>
<accession>A0A3P3XRD0</accession>
<evidence type="ECO:0000313" key="8">
    <source>
        <dbReference type="EMBL" id="SLM18855.1"/>
    </source>
</evidence>
<dbReference type="SUPFAM" id="SSF75005">
    <property type="entry name" value="Arabinanase/levansucrase/invertase"/>
    <property type="match status" value="1"/>
</dbReference>
<feature type="site" description="Important for catalytic activity, responsible for pKa modulation of the active site Glu and correct orientation of both the proton donor and substrate" evidence="5">
    <location>
        <position position="120"/>
    </location>
</feature>
<dbReference type="Pfam" id="PF17851">
    <property type="entry name" value="GH43_C2"/>
    <property type="match status" value="1"/>
</dbReference>
<evidence type="ECO:0000256" key="4">
    <source>
        <dbReference type="PIRSR" id="PIRSR606710-1"/>
    </source>
</evidence>
<evidence type="ECO:0000259" key="7">
    <source>
        <dbReference type="Pfam" id="PF17851"/>
    </source>
</evidence>
<evidence type="ECO:0000256" key="2">
    <source>
        <dbReference type="ARBA" id="ARBA00022801"/>
    </source>
</evidence>
<dbReference type="EC" id="3.2.1.55" evidence="8"/>
<evidence type="ECO:0000256" key="5">
    <source>
        <dbReference type="PIRSR" id="PIRSR606710-2"/>
    </source>
</evidence>
<dbReference type="Gene3D" id="2.115.10.20">
    <property type="entry name" value="Glycosyl hydrolase domain, family 43"/>
    <property type="match status" value="1"/>
</dbReference>
<keyword evidence="2 6" id="KW-0378">Hydrolase</keyword>
<dbReference type="Pfam" id="PF04616">
    <property type="entry name" value="Glyco_hydro_43"/>
    <property type="match status" value="1"/>
</dbReference>
<reference evidence="8" key="1">
    <citation type="submission" date="2017-02" db="EMBL/GenBank/DDBJ databases">
        <authorList>
            <person name="Regsiter A."/>
            <person name="William W."/>
        </authorList>
    </citation>
    <scope>NUCLEOTIDE SEQUENCE</scope>
    <source>
        <strain evidence="8">BdmA 4</strain>
    </source>
</reference>
<dbReference type="Gene3D" id="2.60.120.200">
    <property type="match status" value="1"/>
</dbReference>
<protein>
    <submittedName>
        <fullName evidence="8">Non-reducing end alpha-L-arabinofuranosidase BoGH43B</fullName>
        <ecNumber evidence="8">3.2.1.55</ecNumber>
    </submittedName>
</protein>
<dbReference type="EMBL" id="FWDO01000005">
    <property type="protein sequence ID" value="SLM18855.1"/>
    <property type="molecule type" value="Genomic_DNA"/>
</dbReference>
<feature type="active site" description="Proton acceptor" evidence="4">
    <location>
        <position position="14"/>
    </location>
</feature>
<dbReference type="InterPro" id="IPR023296">
    <property type="entry name" value="Glyco_hydro_beta-prop_sf"/>
</dbReference>
<dbReference type="InterPro" id="IPR006710">
    <property type="entry name" value="Glyco_hydro_43"/>
</dbReference>
<dbReference type="SUPFAM" id="SSF49899">
    <property type="entry name" value="Concanavalin A-like lectins/glucanases"/>
    <property type="match status" value="1"/>
</dbReference>
<dbReference type="InterPro" id="IPR051795">
    <property type="entry name" value="Glycosyl_Hydrlase_43"/>
</dbReference>
<dbReference type="InterPro" id="IPR041542">
    <property type="entry name" value="GH43_C2"/>
</dbReference>
<dbReference type="InterPro" id="IPR013320">
    <property type="entry name" value="ConA-like_dom_sf"/>
</dbReference>
<proteinExistence type="inferred from homology"/>
<name>A0A3P3XRD0_9SPIR</name>
<dbReference type="GO" id="GO:0046556">
    <property type="term" value="F:alpha-L-arabinofuranosidase activity"/>
    <property type="evidence" value="ECO:0007669"/>
    <property type="project" value="UniProtKB-EC"/>
</dbReference>
<dbReference type="AlphaFoldDB" id="A0A3P3XRD0"/>
<keyword evidence="3 6" id="KW-0326">Glycosidase</keyword>
<evidence type="ECO:0000256" key="3">
    <source>
        <dbReference type="ARBA" id="ARBA00023295"/>
    </source>
</evidence>
<dbReference type="PANTHER" id="PTHR42812">
    <property type="entry name" value="BETA-XYLOSIDASE"/>
    <property type="match status" value="1"/>
</dbReference>
<feature type="active site" description="Proton donor" evidence="4">
    <location>
        <position position="174"/>
    </location>
</feature>
<feature type="domain" description="Beta-xylosidase C-terminal Concanavalin A-like" evidence="7">
    <location>
        <begin position="326"/>
        <end position="505"/>
    </location>
</feature>